<evidence type="ECO:0000256" key="9">
    <source>
        <dbReference type="ARBA" id="ARBA00022833"/>
    </source>
</evidence>
<evidence type="ECO:0000313" key="15">
    <source>
        <dbReference type="EMBL" id="MBD9359945.1"/>
    </source>
</evidence>
<dbReference type="PANTHER" id="PTHR30417">
    <property type="entry name" value="N-ACETYLMURAMOYL-L-ALANINE AMIDASE AMID"/>
    <property type="match status" value="1"/>
</dbReference>
<name>A0ABR9DA03_9GAMM</name>
<organism evidence="15 16">
    <name type="scientific">Methylomonas fluvii</name>
    <dbReference type="NCBI Taxonomy" id="1854564"/>
    <lineage>
        <taxon>Bacteria</taxon>
        <taxon>Pseudomonadati</taxon>
        <taxon>Pseudomonadota</taxon>
        <taxon>Gammaproteobacteria</taxon>
        <taxon>Methylococcales</taxon>
        <taxon>Methylococcaceae</taxon>
        <taxon>Methylomonas</taxon>
    </lineage>
</organism>
<evidence type="ECO:0000256" key="11">
    <source>
        <dbReference type="ARBA" id="ARBA00039257"/>
    </source>
</evidence>
<dbReference type="EMBL" id="JACXST010000001">
    <property type="protein sequence ID" value="MBD9359945.1"/>
    <property type="molecule type" value="Genomic_DNA"/>
</dbReference>
<dbReference type="RefSeq" id="WP_192392766.1">
    <property type="nucleotide sequence ID" value="NZ_CAJHIU010000001.1"/>
</dbReference>
<dbReference type="PANTHER" id="PTHR30417:SF4">
    <property type="entry name" value="1,6-ANHYDRO-N-ACETYLMURAMYL-L-ALANINE AMIDASE AMPD"/>
    <property type="match status" value="1"/>
</dbReference>
<evidence type="ECO:0000256" key="12">
    <source>
        <dbReference type="ARBA" id="ARBA00042615"/>
    </source>
</evidence>
<dbReference type="GO" id="GO:0008745">
    <property type="term" value="F:N-acetylmuramoyl-L-alanine amidase activity"/>
    <property type="evidence" value="ECO:0007669"/>
    <property type="project" value="UniProtKB-EC"/>
</dbReference>
<evidence type="ECO:0000256" key="7">
    <source>
        <dbReference type="ARBA" id="ARBA00022723"/>
    </source>
</evidence>
<dbReference type="SUPFAM" id="SSF55846">
    <property type="entry name" value="N-acetylmuramoyl-L-alanine amidase-like"/>
    <property type="match status" value="1"/>
</dbReference>
<evidence type="ECO:0000256" key="6">
    <source>
        <dbReference type="ARBA" id="ARBA00022490"/>
    </source>
</evidence>
<dbReference type="Proteomes" id="UP000641152">
    <property type="component" value="Unassembled WGS sequence"/>
</dbReference>
<dbReference type="InterPro" id="IPR051206">
    <property type="entry name" value="NAMLAA_amidase_2"/>
</dbReference>
<comment type="catalytic activity">
    <reaction evidence="1">
        <text>Hydrolyzes the link between N-acetylmuramoyl residues and L-amino acid residues in certain cell-wall glycopeptides.</text>
        <dbReference type="EC" id="3.5.1.28"/>
    </reaction>
</comment>
<dbReference type="InterPro" id="IPR002502">
    <property type="entry name" value="Amidase_domain"/>
</dbReference>
<comment type="caution">
    <text evidence="15">The sequence shown here is derived from an EMBL/GenBank/DDBJ whole genome shotgun (WGS) entry which is preliminary data.</text>
</comment>
<dbReference type="Gene3D" id="3.40.80.10">
    <property type="entry name" value="Peptidoglycan recognition protein-like"/>
    <property type="match status" value="1"/>
</dbReference>
<keyword evidence="16" id="KW-1185">Reference proteome</keyword>
<evidence type="ECO:0000313" key="16">
    <source>
        <dbReference type="Proteomes" id="UP000641152"/>
    </source>
</evidence>
<sequence>MIIRDHYLSSACQVASPNCDDRPDPEDVSLLVIHCISLPPEQFTGDYIDQLFCNCLDPNDHPYFQDIHELKVSAHLLIRRDGSIRQYVSFHRRAWHAGVSKYQDRERCNDFSIGIELEGAISVAYTDAQYRCLADVCRTLLANYPKLSSQRIAGHSDIAPGRKNDPGPFFDWCRFNELLSSVAESPAEPVKKGCRNPRQQSKKRH</sequence>
<dbReference type="SMART" id="SM00644">
    <property type="entry name" value="Ami_2"/>
    <property type="match status" value="1"/>
</dbReference>
<dbReference type="EC" id="3.5.1.28" evidence="5"/>
<gene>
    <name evidence="15" type="primary">ampD</name>
    <name evidence="15" type="ORF">EBB_05280</name>
</gene>
<dbReference type="InterPro" id="IPR036505">
    <property type="entry name" value="Amidase/PGRP_sf"/>
</dbReference>
<keyword evidence="7" id="KW-0479">Metal-binding</keyword>
<reference evidence="15 16" key="1">
    <citation type="submission" date="2020-09" db="EMBL/GenBank/DDBJ databases">
        <title>Methylomonas albis sp. nov. and Methylomonas fluvii sp. nov.: Two cold-adapted methanotrophs from the River Elbe and an amended description of Methylovulum psychrotolerans strain Eb1.</title>
        <authorList>
            <person name="Bussmann I.K."/>
            <person name="Klings K.-W."/>
            <person name="Warnstedt J."/>
            <person name="Hoppert M."/>
            <person name="Saborowski A."/>
            <person name="Horn F."/>
            <person name="Liebner S."/>
        </authorList>
    </citation>
    <scope>NUCLEOTIDE SEQUENCE [LARGE SCALE GENOMIC DNA]</scope>
    <source>
        <strain evidence="15 16">EbB</strain>
    </source>
</reference>
<evidence type="ECO:0000256" key="5">
    <source>
        <dbReference type="ARBA" id="ARBA00011901"/>
    </source>
</evidence>
<keyword evidence="8 15" id="KW-0378">Hydrolase</keyword>
<comment type="cofactor">
    <cofactor evidence="2">
        <name>Zn(2+)</name>
        <dbReference type="ChEBI" id="CHEBI:29105"/>
    </cofactor>
</comment>
<evidence type="ECO:0000256" key="4">
    <source>
        <dbReference type="ARBA" id="ARBA00007553"/>
    </source>
</evidence>
<evidence type="ECO:0000256" key="1">
    <source>
        <dbReference type="ARBA" id="ARBA00001561"/>
    </source>
</evidence>
<feature type="compositionally biased region" description="Basic residues" evidence="13">
    <location>
        <begin position="192"/>
        <end position="205"/>
    </location>
</feature>
<keyword evidence="6" id="KW-0963">Cytoplasm</keyword>
<dbReference type="NCBIfam" id="NF008758">
    <property type="entry name" value="PRK11789.1"/>
    <property type="match status" value="1"/>
</dbReference>
<evidence type="ECO:0000256" key="2">
    <source>
        <dbReference type="ARBA" id="ARBA00001947"/>
    </source>
</evidence>
<comment type="similarity">
    <text evidence="4">Belongs to the N-acetylmuramoyl-L-alanine amidase 2 family.</text>
</comment>
<accession>A0ABR9DA03</accession>
<proteinExistence type="inferred from homology"/>
<comment type="subcellular location">
    <subcellularLocation>
        <location evidence="3">Cytoplasm</location>
    </subcellularLocation>
</comment>
<evidence type="ECO:0000259" key="14">
    <source>
        <dbReference type="SMART" id="SM00644"/>
    </source>
</evidence>
<evidence type="ECO:0000256" key="3">
    <source>
        <dbReference type="ARBA" id="ARBA00004496"/>
    </source>
</evidence>
<feature type="region of interest" description="Disordered" evidence="13">
    <location>
        <begin position="184"/>
        <end position="205"/>
    </location>
</feature>
<keyword evidence="10" id="KW-0961">Cell wall biogenesis/degradation</keyword>
<keyword evidence="9" id="KW-0862">Zinc</keyword>
<evidence type="ECO:0000256" key="13">
    <source>
        <dbReference type="SAM" id="MobiDB-lite"/>
    </source>
</evidence>
<evidence type="ECO:0000256" key="8">
    <source>
        <dbReference type="ARBA" id="ARBA00022801"/>
    </source>
</evidence>
<dbReference type="Pfam" id="PF01510">
    <property type="entry name" value="Amidase_2"/>
    <property type="match status" value="1"/>
</dbReference>
<dbReference type="CDD" id="cd06583">
    <property type="entry name" value="PGRP"/>
    <property type="match status" value="1"/>
</dbReference>
<feature type="domain" description="N-acetylmuramoyl-L-alanine amidase" evidence="14">
    <location>
        <begin position="16"/>
        <end position="167"/>
    </location>
</feature>
<protein>
    <recommendedName>
        <fullName evidence="11">1,6-anhydro-N-acetylmuramyl-L-alanine amidase AmpD</fullName>
        <ecNumber evidence="5">3.5.1.28</ecNumber>
    </recommendedName>
    <alternativeName>
        <fullName evidence="12">N-acetylmuramoyl-L-alanine amidase</fullName>
    </alternativeName>
</protein>
<evidence type="ECO:0000256" key="10">
    <source>
        <dbReference type="ARBA" id="ARBA00023316"/>
    </source>
</evidence>